<dbReference type="GO" id="GO:0015035">
    <property type="term" value="F:protein-disulfide reductase activity"/>
    <property type="evidence" value="ECO:0007669"/>
    <property type="project" value="InterPro"/>
</dbReference>
<dbReference type="AlphaFoldDB" id="A0A7U8GSS5"/>
<keyword evidence="1" id="KW-1133">Transmembrane helix</keyword>
<dbReference type="PANTHER" id="PTHR34290:SF2">
    <property type="entry name" value="OS04G0668800 PROTEIN"/>
    <property type="match status" value="1"/>
</dbReference>
<dbReference type="InterPro" id="IPR044691">
    <property type="entry name" value="DCC1_Trx"/>
</dbReference>
<evidence type="ECO:0000313" key="3">
    <source>
        <dbReference type="Proteomes" id="UP000002171"/>
    </source>
</evidence>
<dbReference type="InterPro" id="IPR007263">
    <property type="entry name" value="DCC1-like"/>
</dbReference>
<reference evidence="2 3" key="1">
    <citation type="submission" date="2006-02" db="EMBL/GenBank/DDBJ databases">
        <authorList>
            <person name="Pinhassi J."/>
            <person name="Pedros-Alio C."/>
            <person name="Ferriera S."/>
            <person name="Johnson J."/>
            <person name="Kravitz S."/>
            <person name="Halpern A."/>
            <person name="Remington K."/>
            <person name="Beeson K."/>
            <person name="Tran B."/>
            <person name="Rogers Y.-H."/>
            <person name="Friedman R."/>
            <person name="Venter J.C."/>
        </authorList>
    </citation>
    <scope>NUCLEOTIDE SEQUENCE [LARGE SCALE GENOMIC DNA]</scope>
    <source>
        <strain evidence="2 3">MED92</strain>
    </source>
</reference>
<evidence type="ECO:0008006" key="4">
    <source>
        <dbReference type="Google" id="ProtNLM"/>
    </source>
</evidence>
<dbReference type="Proteomes" id="UP000002171">
    <property type="component" value="Unassembled WGS sequence"/>
</dbReference>
<organism evidence="2 3">
    <name type="scientific">Neptuniibacter caesariensis</name>
    <dbReference type="NCBI Taxonomy" id="207954"/>
    <lineage>
        <taxon>Bacteria</taxon>
        <taxon>Pseudomonadati</taxon>
        <taxon>Pseudomonadota</taxon>
        <taxon>Gammaproteobacteria</taxon>
        <taxon>Oceanospirillales</taxon>
        <taxon>Oceanospirillaceae</taxon>
        <taxon>Neptuniibacter</taxon>
    </lineage>
</organism>
<sequence length="122" mass="14072">MPTSEHKITVFYDGACPRCVDDRLNYERLDSNEGDVIWFDITGKEEELKALGVDPKAALLELHIRDHNGEIRSELDAYQVLMARIPQYRLIGWLIGLPAIKPVAAALYHWMVKRRLKKEGRL</sequence>
<dbReference type="OrthoDB" id="5294764at2"/>
<dbReference type="Pfam" id="PF04134">
    <property type="entry name" value="DCC1-like"/>
    <property type="match status" value="1"/>
</dbReference>
<keyword evidence="1" id="KW-0472">Membrane</keyword>
<dbReference type="PANTHER" id="PTHR34290">
    <property type="entry name" value="SI:CH73-390P7.2"/>
    <property type="match status" value="1"/>
</dbReference>
<keyword evidence="3" id="KW-1185">Reference proteome</keyword>
<keyword evidence="1" id="KW-0812">Transmembrane</keyword>
<dbReference type="RefSeq" id="WP_007021835.1">
    <property type="nucleotide sequence ID" value="NZ_CH724126.1"/>
</dbReference>
<feature type="transmembrane region" description="Helical" evidence="1">
    <location>
        <begin position="90"/>
        <end position="112"/>
    </location>
</feature>
<protein>
    <recommendedName>
        <fullName evidence="4">Thiol-disulfide oxidoreductase</fullName>
    </recommendedName>
</protein>
<gene>
    <name evidence="2" type="ORF">MED92_06856</name>
</gene>
<accession>A0A7U8GSS5</accession>
<evidence type="ECO:0000313" key="2">
    <source>
        <dbReference type="EMBL" id="EAR62817.1"/>
    </source>
</evidence>
<comment type="caution">
    <text evidence="2">The sequence shown here is derived from an EMBL/GenBank/DDBJ whole genome shotgun (WGS) entry which is preliminary data.</text>
</comment>
<name>A0A7U8GSS5_NEPCE</name>
<dbReference type="EMBL" id="AAOW01000001">
    <property type="protein sequence ID" value="EAR62817.1"/>
    <property type="molecule type" value="Genomic_DNA"/>
</dbReference>
<evidence type="ECO:0000256" key="1">
    <source>
        <dbReference type="SAM" id="Phobius"/>
    </source>
</evidence>
<proteinExistence type="predicted"/>